<dbReference type="InterPro" id="IPR046938">
    <property type="entry name" value="DNA_clamp_sf"/>
</dbReference>
<reference evidence="5" key="1">
    <citation type="journal article" date="2012" name="Nat. Commun.">
        <title>The genome of Prunus mume.</title>
        <authorList>
            <person name="Zhang Q."/>
            <person name="Chen W."/>
            <person name="Sun L."/>
            <person name="Zhao F."/>
            <person name="Huang B."/>
            <person name="Yang W."/>
            <person name="Tao Y."/>
            <person name="Wang J."/>
            <person name="Yuan Z."/>
            <person name="Fan G."/>
            <person name="Xing Z."/>
            <person name="Han C."/>
            <person name="Pan H."/>
            <person name="Zhong X."/>
            <person name="Shi W."/>
            <person name="Liang X."/>
            <person name="Du D."/>
            <person name="Sun F."/>
            <person name="Xu Z."/>
            <person name="Hao R."/>
            <person name="Lv T."/>
            <person name="Lv Y."/>
            <person name="Zheng Z."/>
            <person name="Sun M."/>
            <person name="Luo L."/>
            <person name="Cai M."/>
            <person name="Gao Y."/>
            <person name="Wang J."/>
            <person name="Yin Y."/>
            <person name="Xu X."/>
            <person name="Cheng T."/>
            <person name="Wang J."/>
        </authorList>
    </citation>
    <scope>NUCLEOTIDE SEQUENCE [LARGE SCALE GENOMIC DNA]</scope>
</reference>
<evidence type="ECO:0000256" key="2">
    <source>
        <dbReference type="ARBA" id="ARBA00023125"/>
    </source>
</evidence>
<dbReference type="InterPro" id="IPR022648">
    <property type="entry name" value="Pr_cel_nuc_antig_N"/>
</dbReference>
<dbReference type="Pfam" id="PF02747">
    <property type="entry name" value="PCNA_C"/>
    <property type="match status" value="1"/>
</dbReference>
<evidence type="ECO:0000259" key="4">
    <source>
        <dbReference type="Pfam" id="PF02747"/>
    </source>
</evidence>
<keyword evidence="2" id="KW-0238">DNA-binding</keyword>
<evidence type="ECO:0000259" key="3">
    <source>
        <dbReference type="Pfam" id="PF00705"/>
    </source>
</evidence>
<sequence length="261" mass="29534">MFQLRLDQGAVLLKQAVTPLVEMVRFADIRISPEDLTLVSASNYPRFPQVFIALRMRSLMFAHFRCNETRWICINLRHLFSALALARSEDSIEIHGDEGEDVVGFLFNNPRTHRVRYSEMALIGVYPADQMQAGFANFKYQVIVGIPSVEFQRQLIRLRCFGETVYARITDTEVRLSVANEEVLLTNENCIIGGDVSEEDPVTAVFSLHCLSAILKASHLTSRVWLLHSNSLLPFCMLNFPVGALGNLMFHFPPPEDGDET</sequence>
<feature type="domain" description="Proliferating cell nuclear antigen PCNA C-terminal" evidence="4">
    <location>
        <begin position="137"/>
        <end position="253"/>
    </location>
</feature>
<name>A0ABM0P0X4_PRUMU</name>
<dbReference type="Gene3D" id="3.70.10.10">
    <property type="match status" value="1"/>
</dbReference>
<dbReference type="PANTHER" id="PTHR11352:SF0">
    <property type="entry name" value="PROLIFERATING CELL NUCLEAR ANTIGEN"/>
    <property type="match status" value="1"/>
</dbReference>
<feature type="domain" description="Proliferating cell nuclear antigen PCNA N-terminal" evidence="3">
    <location>
        <begin position="1"/>
        <end position="123"/>
    </location>
</feature>
<dbReference type="InterPro" id="IPR022649">
    <property type="entry name" value="Pr_cel_nuc_antig_C"/>
</dbReference>
<dbReference type="SUPFAM" id="SSF55979">
    <property type="entry name" value="DNA clamp"/>
    <property type="match status" value="2"/>
</dbReference>
<gene>
    <name evidence="6" type="primary">LOC103331921</name>
</gene>
<dbReference type="InterPro" id="IPR000730">
    <property type="entry name" value="Pr_cel_nuc_antig"/>
</dbReference>
<evidence type="ECO:0000256" key="1">
    <source>
        <dbReference type="ARBA" id="ARBA00010462"/>
    </source>
</evidence>
<reference evidence="6" key="2">
    <citation type="submission" date="2025-08" db="UniProtKB">
        <authorList>
            <consortium name="RefSeq"/>
        </authorList>
    </citation>
    <scope>IDENTIFICATION</scope>
</reference>
<protein>
    <submittedName>
        <fullName evidence="6">Proliferating cell nuclear antigen-like</fullName>
    </submittedName>
</protein>
<dbReference type="Proteomes" id="UP000694861">
    <property type="component" value="Linkage group LG5"/>
</dbReference>
<dbReference type="GeneID" id="103331921"/>
<dbReference type="Pfam" id="PF00705">
    <property type="entry name" value="PCNA_N"/>
    <property type="match status" value="1"/>
</dbReference>
<evidence type="ECO:0000313" key="6">
    <source>
        <dbReference type="RefSeq" id="XP_008232815.1"/>
    </source>
</evidence>
<accession>A0ABM0P0X4</accession>
<dbReference type="PANTHER" id="PTHR11352">
    <property type="entry name" value="PROLIFERATING CELL NUCLEAR ANTIGEN"/>
    <property type="match status" value="1"/>
</dbReference>
<dbReference type="RefSeq" id="XP_008232815.1">
    <property type="nucleotide sequence ID" value="XM_008234593.1"/>
</dbReference>
<organism evidence="5 6">
    <name type="scientific">Prunus mume</name>
    <name type="common">Japanese apricot</name>
    <name type="synonym">Armeniaca mume</name>
    <dbReference type="NCBI Taxonomy" id="102107"/>
    <lineage>
        <taxon>Eukaryota</taxon>
        <taxon>Viridiplantae</taxon>
        <taxon>Streptophyta</taxon>
        <taxon>Embryophyta</taxon>
        <taxon>Tracheophyta</taxon>
        <taxon>Spermatophyta</taxon>
        <taxon>Magnoliopsida</taxon>
        <taxon>eudicotyledons</taxon>
        <taxon>Gunneridae</taxon>
        <taxon>Pentapetalae</taxon>
        <taxon>rosids</taxon>
        <taxon>fabids</taxon>
        <taxon>Rosales</taxon>
        <taxon>Rosaceae</taxon>
        <taxon>Amygdaloideae</taxon>
        <taxon>Amygdaleae</taxon>
        <taxon>Prunus</taxon>
    </lineage>
</organism>
<comment type="similarity">
    <text evidence="1">Belongs to the PCNA family.</text>
</comment>
<evidence type="ECO:0000313" key="5">
    <source>
        <dbReference type="Proteomes" id="UP000694861"/>
    </source>
</evidence>
<keyword evidence="5" id="KW-1185">Reference proteome</keyword>
<proteinExistence type="inferred from homology"/>